<keyword evidence="3" id="KW-1185">Reference proteome</keyword>
<accession>A0A3Q3DPW2</accession>
<feature type="compositionally biased region" description="Basic and acidic residues" evidence="1">
    <location>
        <begin position="1"/>
        <end position="10"/>
    </location>
</feature>
<evidence type="ECO:0000256" key="1">
    <source>
        <dbReference type="SAM" id="MobiDB-lite"/>
    </source>
</evidence>
<reference evidence="2" key="2">
    <citation type="submission" date="2025-09" db="UniProtKB">
        <authorList>
            <consortium name="Ensembl"/>
        </authorList>
    </citation>
    <scope>IDENTIFICATION</scope>
</reference>
<dbReference type="GeneTree" id="ENSGT00990000204015"/>
<evidence type="ECO:0000313" key="2">
    <source>
        <dbReference type="Ensembl" id="ENSHCOP00000017540.1"/>
    </source>
</evidence>
<name>A0A3Q3DPW2_HIPCM</name>
<evidence type="ECO:0000313" key="3">
    <source>
        <dbReference type="Proteomes" id="UP000264820"/>
    </source>
</evidence>
<dbReference type="OMA" id="HADGHEQ"/>
<feature type="region of interest" description="Disordered" evidence="1">
    <location>
        <begin position="1"/>
        <end position="31"/>
    </location>
</feature>
<dbReference type="AlphaFoldDB" id="A0A3Q3DPW2"/>
<reference evidence="2" key="1">
    <citation type="submission" date="2025-08" db="UniProtKB">
        <authorList>
            <consortium name="Ensembl"/>
        </authorList>
    </citation>
    <scope>IDENTIFICATION</scope>
</reference>
<dbReference type="Ensembl" id="ENSHCOT00000013518.1">
    <property type="protein sequence ID" value="ENSHCOP00000017540.1"/>
    <property type="gene ID" value="ENSHCOG00000001434.1"/>
</dbReference>
<proteinExistence type="predicted"/>
<dbReference type="Proteomes" id="UP000264820">
    <property type="component" value="Unplaced"/>
</dbReference>
<sequence length="186" mass="20565">RPEDQRRDAQEQTEAPHQQTTQLGILGPTHSPVRHRVNQRHVAIQAHQNQEVDTAVGTHLDTRVDHFAHGQTERPVEIVGDVDGPKGKAGHQDEVGSRQVAQVDFGHRARLLVQAEHQQHEGVQHHSERGDDPHVDGLAAGERLPHVWIDAVLFNGVILASVGERGAQLRYSVGQSKGRFKLTVSL</sequence>
<protein>
    <submittedName>
        <fullName evidence="2">Uncharacterized protein</fullName>
    </submittedName>
</protein>
<feature type="compositionally biased region" description="Polar residues" evidence="1">
    <location>
        <begin position="12"/>
        <end position="23"/>
    </location>
</feature>
<organism evidence="2 3">
    <name type="scientific">Hippocampus comes</name>
    <name type="common">Tiger tail seahorse</name>
    <dbReference type="NCBI Taxonomy" id="109280"/>
    <lineage>
        <taxon>Eukaryota</taxon>
        <taxon>Metazoa</taxon>
        <taxon>Chordata</taxon>
        <taxon>Craniata</taxon>
        <taxon>Vertebrata</taxon>
        <taxon>Euteleostomi</taxon>
        <taxon>Actinopterygii</taxon>
        <taxon>Neopterygii</taxon>
        <taxon>Teleostei</taxon>
        <taxon>Neoteleostei</taxon>
        <taxon>Acanthomorphata</taxon>
        <taxon>Syngnathiaria</taxon>
        <taxon>Syngnathiformes</taxon>
        <taxon>Syngnathoidei</taxon>
        <taxon>Syngnathidae</taxon>
        <taxon>Hippocampus</taxon>
    </lineage>
</organism>